<sequence>MQHAGKAEALGPLARRALRIGLLSFGGPAAQIALLHREYVADGKAVSEERFLNALNVCMILPGPEAQQLATYCGWIVAGTRGAIISGLLFILPGALAMLALSALYVTHGETPVVESLFFGIKAGVLAIVLQALLRLAGRALTTASASGIALCAFLALYFFALPFPLVIAAAALAGTLFGRGRRRSAPAAPQESPPASRAPGWRRTAARLAIGIGLWSAPAGLVLMALPEHILLDIAGFFSLMAVVSFGGAYALLSYMAQVAVETHGWLTAGQMLDGLGLAETTPGPLILVTQFVGFLGGYGQPAPFPPAIGGLLGAMMTTWVTFAPSFLAILVGAPYMERLRSIAWLSDALSGITAAVVGTILNLSLWFAINVLFTQTTRIDSGWLDTSLPVPASLDPLAAVLALLAGVLLFVLKRGVAEVVILAALAGIAARAAGLG</sequence>
<comment type="subcellular location">
    <subcellularLocation>
        <location evidence="1">Cell membrane</location>
        <topology evidence="1">Multi-pass membrane protein</topology>
    </subcellularLocation>
</comment>
<dbReference type="PANTHER" id="PTHR33567">
    <property type="entry name" value="CHROMATE ION TRANSPORTER (EUROFUNG)"/>
    <property type="match status" value="1"/>
</dbReference>
<dbReference type="PIRSF" id="PIRSF004810">
    <property type="entry name" value="ChrA"/>
    <property type="match status" value="1"/>
</dbReference>
<keyword evidence="6 7" id="KW-0472">Membrane</keyword>
<keyword evidence="9" id="KW-1185">Reference proteome</keyword>
<evidence type="ECO:0000256" key="3">
    <source>
        <dbReference type="ARBA" id="ARBA00022475"/>
    </source>
</evidence>
<evidence type="ECO:0000256" key="1">
    <source>
        <dbReference type="ARBA" id="ARBA00004651"/>
    </source>
</evidence>
<evidence type="ECO:0000256" key="5">
    <source>
        <dbReference type="ARBA" id="ARBA00022989"/>
    </source>
</evidence>
<dbReference type="InterPro" id="IPR003370">
    <property type="entry name" value="Chromate_transpt"/>
</dbReference>
<dbReference type="GO" id="GO:0015109">
    <property type="term" value="F:chromate transmembrane transporter activity"/>
    <property type="evidence" value="ECO:0007669"/>
    <property type="project" value="InterPro"/>
</dbReference>
<dbReference type="GO" id="GO:0005886">
    <property type="term" value="C:plasma membrane"/>
    <property type="evidence" value="ECO:0007669"/>
    <property type="project" value="UniProtKB-SubCell"/>
</dbReference>
<comment type="similarity">
    <text evidence="2">Belongs to the chromate ion transporter (CHR) (TC 2.A.51) family.</text>
</comment>
<feature type="transmembrane region" description="Helical" evidence="7">
    <location>
        <begin position="231"/>
        <end position="254"/>
    </location>
</feature>
<dbReference type="Proteomes" id="UP000559404">
    <property type="component" value="Unassembled WGS sequence"/>
</dbReference>
<gene>
    <name evidence="8" type="primary">chrA</name>
    <name evidence="8" type="ORF">H1W37_12070</name>
</gene>
<keyword evidence="4 7" id="KW-0812">Transmembrane</keyword>
<keyword evidence="3" id="KW-1003">Cell membrane</keyword>
<feature type="transmembrane region" description="Helical" evidence="7">
    <location>
        <begin position="84"/>
        <end position="105"/>
    </location>
</feature>
<feature type="transmembrane region" description="Helical" evidence="7">
    <location>
        <begin position="149"/>
        <end position="174"/>
    </location>
</feature>
<evidence type="ECO:0000256" key="4">
    <source>
        <dbReference type="ARBA" id="ARBA00022692"/>
    </source>
</evidence>
<reference evidence="8 9" key="1">
    <citation type="submission" date="2020-07" db="EMBL/GenBank/DDBJ databases">
        <authorList>
            <person name="Li M."/>
        </authorList>
    </citation>
    <scope>NUCLEOTIDE SEQUENCE [LARGE SCALE GENOMIC DNA]</scope>
    <source>
        <strain evidence="8 9">DSM 23284</strain>
    </source>
</reference>
<protein>
    <submittedName>
        <fullName evidence="8">Chromate efflux transporter</fullName>
    </submittedName>
</protein>
<feature type="transmembrane region" description="Helical" evidence="7">
    <location>
        <begin position="205"/>
        <end position="224"/>
    </location>
</feature>
<keyword evidence="5 7" id="KW-1133">Transmembrane helix</keyword>
<dbReference type="NCBIfam" id="TIGR00937">
    <property type="entry name" value="2A51"/>
    <property type="match status" value="1"/>
</dbReference>
<name>A0A838XZG0_9HYPH</name>
<feature type="transmembrane region" description="Helical" evidence="7">
    <location>
        <begin position="395"/>
        <end position="414"/>
    </location>
</feature>
<dbReference type="PANTHER" id="PTHR33567:SF3">
    <property type="entry name" value="CHROMATE ION TRANSPORTER (EUROFUNG)"/>
    <property type="match status" value="1"/>
</dbReference>
<feature type="transmembrane region" description="Helical" evidence="7">
    <location>
        <begin position="117"/>
        <end position="137"/>
    </location>
</feature>
<feature type="transmembrane region" description="Helical" evidence="7">
    <location>
        <begin position="350"/>
        <end position="375"/>
    </location>
</feature>
<dbReference type="Pfam" id="PF02417">
    <property type="entry name" value="Chromate_transp"/>
    <property type="match status" value="2"/>
</dbReference>
<dbReference type="EMBL" id="JACEON010000010">
    <property type="protein sequence ID" value="MBA4612394.1"/>
    <property type="molecule type" value="Genomic_DNA"/>
</dbReference>
<evidence type="ECO:0000256" key="2">
    <source>
        <dbReference type="ARBA" id="ARBA00005262"/>
    </source>
</evidence>
<feature type="transmembrane region" description="Helical" evidence="7">
    <location>
        <begin position="313"/>
        <end position="338"/>
    </location>
</feature>
<dbReference type="InterPro" id="IPR014047">
    <property type="entry name" value="Chr_Tranpt_l_chain"/>
</dbReference>
<evidence type="ECO:0000313" key="9">
    <source>
        <dbReference type="Proteomes" id="UP000559404"/>
    </source>
</evidence>
<evidence type="ECO:0000256" key="7">
    <source>
        <dbReference type="SAM" id="Phobius"/>
    </source>
</evidence>
<accession>A0A838XZG0</accession>
<feature type="transmembrane region" description="Helical" evidence="7">
    <location>
        <begin position="421"/>
        <end position="437"/>
    </location>
</feature>
<evidence type="ECO:0000256" key="6">
    <source>
        <dbReference type="ARBA" id="ARBA00023136"/>
    </source>
</evidence>
<organism evidence="8 9">
    <name type="scientific">Stappia taiwanensis</name>
    <dbReference type="NCBI Taxonomy" id="992267"/>
    <lineage>
        <taxon>Bacteria</taxon>
        <taxon>Pseudomonadati</taxon>
        <taxon>Pseudomonadota</taxon>
        <taxon>Alphaproteobacteria</taxon>
        <taxon>Hyphomicrobiales</taxon>
        <taxon>Stappiaceae</taxon>
        <taxon>Stappia</taxon>
    </lineage>
</organism>
<proteinExistence type="inferred from homology"/>
<evidence type="ECO:0000313" key="8">
    <source>
        <dbReference type="EMBL" id="MBA4612394.1"/>
    </source>
</evidence>
<dbReference type="AlphaFoldDB" id="A0A838XZG0"/>
<reference evidence="8 9" key="2">
    <citation type="submission" date="2020-08" db="EMBL/GenBank/DDBJ databases">
        <title>Stappia taiwanensis sp. nov., isolated from a coastal thermal spring.</title>
        <authorList>
            <person name="Kampfer P."/>
        </authorList>
    </citation>
    <scope>NUCLEOTIDE SEQUENCE [LARGE SCALE GENOMIC DNA]</scope>
    <source>
        <strain evidence="8 9">DSM 23284</strain>
    </source>
</reference>
<comment type="caution">
    <text evidence="8">The sequence shown here is derived from an EMBL/GenBank/DDBJ whole genome shotgun (WGS) entry which is preliminary data.</text>
</comment>